<name>A0ABS3FDK5_9FLAO</name>
<proteinExistence type="predicted"/>
<dbReference type="Proteomes" id="UP000664807">
    <property type="component" value="Unassembled WGS sequence"/>
</dbReference>
<evidence type="ECO:0000313" key="1">
    <source>
        <dbReference type="EMBL" id="MBO0341056.1"/>
    </source>
</evidence>
<dbReference type="RefSeq" id="WP_207026621.1">
    <property type="nucleotide sequence ID" value="NZ_JAFLNM010000001.1"/>
</dbReference>
<sequence length="166" mass="19521">MRLQTFLIILFICSCKPDTGNNNDVENVNATNIKLESKKRILDSLKVFGKWTEEVWVGVENKNLPPPPPAIIPEHDSIWPPYYEIDKNEIRHYFLGIDSAKYKFDNSDVLVMPEGLWTYTIGYQKKWRILNVTDSIMVVERKYSEYYRNAPDHIDGIDTVTFYKKR</sequence>
<evidence type="ECO:0008006" key="3">
    <source>
        <dbReference type="Google" id="ProtNLM"/>
    </source>
</evidence>
<organism evidence="1 2">
    <name type="scientific">Flagellimonas profundi</name>
    <dbReference type="NCBI Taxonomy" id="2915620"/>
    <lineage>
        <taxon>Bacteria</taxon>
        <taxon>Pseudomonadati</taxon>
        <taxon>Bacteroidota</taxon>
        <taxon>Flavobacteriia</taxon>
        <taxon>Flavobacteriales</taxon>
        <taxon>Flavobacteriaceae</taxon>
        <taxon>Flagellimonas</taxon>
    </lineage>
</organism>
<comment type="caution">
    <text evidence="1">The sequence shown here is derived from an EMBL/GenBank/DDBJ whole genome shotgun (WGS) entry which is preliminary data.</text>
</comment>
<protein>
    <recommendedName>
        <fullName evidence="3">Lipocalin-like domain-containing protein</fullName>
    </recommendedName>
</protein>
<dbReference type="PROSITE" id="PS51257">
    <property type="entry name" value="PROKAR_LIPOPROTEIN"/>
    <property type="match status" value="1"/>
</dbReference>
<reference evidence="1 2" key="1">
    <citation type="submission" date="2021-03" db="EMBL/GenBank/DDBJ databases">
        <title>Muricauda lutimaris sp. nov. and Muricauda ruestringensis sp. nov, two marine members of the Flavobacteriaceae isolated from deep sea sediments of Western Pacific.</title>
        <authorList>
            <person name="Zhao S."/>
            <person name="Liu R."/>
        </authorList>
    </citation>
    <scope>NUCLEOTIDE SEQUENCE [LARGE SCALE GENOMIC DNA]</scope>
    <source>
        <strain evidence="1 2">BC31-3-A3</strain>
    </source>
</reference>
<evidence type="ECO:0000313" key="2">
    <source>
        <dbReference type="Proteomes" id="UP000664807"/>
    </source>
</evidence>
<keyword evidence="2" id="KW-1185">Reference proteome</keyword>
<accession>A0ABS3FDK5</accession>
<gene>
    <name evidence="1" type="ORF">J0654_05335</name>
</gene>
<dbReference type="EMBL" id="JAFLNM010000001">
    <property type="protein sequence ID" value="MBO0341056.1"/>
    <property type="molecule type" value="Genomic_DNA"/>
</dbReference>